<evidence type="ECO:0000313" key="1">
    <source>
        <dbReference type="EMBL" id="TFK22279.1"/>
    </source>
</evidence>
<protein>
    <recommendedName>
        <fullName evidence="3">FAR1 domain-containing protein</fullName>
    </recommendedName>
</protein>
<gene>
    <name evidence="1" type="ORF">FA15DRAFT_657697</name>
</gene>
<dbReference type="STRING" id="230819.A0A5C3KP31"/>
<name>A0A5C3KP31_COPMA</name>
<evidence type="ECO:0000313" key="2">
    <source>
        <dbReference type="Proteomes" id="UP000307440"/>
    </source>
</evidence>
<reference evidence="1 2" key="1">
    <citation type="journal article" date="2019" name="Nat. Ecol. Evol.">
        <title>Megaphylogeny resolves global patterns of mushroom evolution.</title>
        <authorList>
            <person name="Varga T."/>
            <person name="Krizsan K."/>
            <person name="Foldi C."/>
            <person name="Dima B."/>
            <person name="Sanchez-Garcia M."/>
            <person name="Sanchez-Ramirez S."/>
            <person name="Szollosi G.J."/>
            <person name="Szarkandi J.G."/>
            <person name="Papp V."/>
            <person name="Albert L."/>
            <person name="Andreopoulos W."/>
            <person name="Angelini C."/>
            <person name="Antonin V."/>
            <person name="Barry K.W."/>
            <person name="Bougher N.L."/>
            <person name="Buchanan P."/>
            <person name="Buyck B."/>
            <person name="Bense V."/>
            <person name="Catcheside P."/>
            <person name="Chovatia M."/>
            <person name="Cooper J."/>
            <person name="Damon W."/>
            <person name="Desjardin D."/>
            <person name="Finy P."/>
            <person name="Geml J."/>
            <person name="Haridas S."/>
            <person name="Hughes K."/>
            <person name="Justo A."/>
            <person name="Karasinski D."/>
            <person name="Kautmanova I."/>
            <person name="Kiss B."/>
            <person name="Kocsube S."/>
            <person name="Kotiranta H."/>
            <person name="LaButti K.M."/>
            <person name="Lechner B.E."/>
            <person name="Liimatainen K."/>
            <person name="Lipzen A."/>
            <person name="Lukacs Z."/>
            <person name="Mihaltcheva S."/>
            <person name="Morgado L.N."/>
            <person name="Niskanen T."/>
            <person name="Noordeloos M.E."/>
            <person name="Ohm R.A."/>
            <person name="Ortiz-Santana B."/>
            <person name="Ovrebo C."/>
            <person name="Racz N."/>
            <person name="Riley R."/>
            <person name="Savchenko A."/>
            <person name="Shiryaev A."/>
            <person name="Soop K."/>
            <person name="Spirin V."/>
            <person name="Szebenyi C."/>
            <person name="Tomsovsky M."/>
            <person name="Tulloss R.E."/>
            <person name="Uehling J."/>
            <person name="Grigoriev I.V."/>
            <person name="Vagvolgyi C."/>
            <person name="Papp T."/>
            <person name="Martin F.M."/>
            <person name="Miettinen O."/>
            <person name="Hibbett D.S."/>
            <person name="Nagy L.G."/>
        </authorList>
    </citation>
    <scope>NUCLEOTIDE SEQUENCE [LARGE SCALE GENOMIC DNA]</scope>
    <source>
        <strain evidence="1 2">CBS 121175</strain>
    </source>
</reference>
<dbReference type="AlphaFoldDB" id="A0A5C3KP31"/>
<dbReference type="EMBL" id="ML210245">
    <property type="protein sequence ID" value="TFK22279.1"/>
    <property type="molecule type" value="Genomic_DNA"/>
</dbReference>
<proteinExistence type="predicted"/>
<dbReference type="OrthoDB" id="2994928at2759"/>
<organism evidence="1 2">
    <name type="scientific">Coprinopsis marcescibilis</name>
    <name type="common">Agaric fungus</name>
    <name type="synonym">Psathyrella marcescibilis</name>
    <dbReference type="NCBI Taxonomy" id="230819"/>
    <lineage>
        <taxon>Eukaryota</taxon>
        <taxon>Fungi</taxon>
        <taxon>Dikarya</taxon>
        <taxon>Basidiomycota</taxon>
        <taxon>Agaricomycotina</taxon>
        <taxon>Agaricomycetes</taxon>
        <taxon>Agaricomycetidae</taxon>
        <taxon>Agaricales</taxon>
        <taxon>Agaricineae</taxon>
        <taxon>Psathyrellaceae</taxon>
        <taxon>Coprinopsis</taxon>
    </lineage>
</organism>
<sequence length="656" mass="72685">MAPVDIYSKPLSSLRYSTEFFEHVTFAHASSMSYPLSRAYEQGSWCIVGTLVMDGSLRHVILHFIKVRLCILVNNNSEHITLAKDTFVCLSETGLMSHLLLERLGHTHIHAPIQGFKVTNFPLYKLGYLLWEQCLDEDLVNALCELSYFKSHPAITKSSALPHIILPTILSNNSQYLLATGSSDMFTKRALPWADSFKAIWDRISACSAAAIHMVSCSESHFSAQTYHPATGRLEHRDLLGQPPAPYILPTFMAILRGTGLPIPNEVAQVVVPMQLQAYGSCGIAALNFVETQLDPFALHWSDSASTYLWNTYLHNLVVFHLVASENVTPPSAWVEAMYLPVQATEAKDSDSAALELLYGHYNDYNSYAPGSNHPIFQFIQVDKTEPFQPVLHLPQRGDHPFYYFCTVSKGQDSDPPFSAIDICVKRPPIQELTPFAVRTDIKVGTTFWNVEEAKQAVYAAQEKLGFLWKVGQSNKGSDGTQEDHRNGKSIKTGCNAHVNINRLSPMLWNITLVDFKHNHDRELALGGQAPKKPTAIQKQVVTTYVSTPGTTFTRTQLSTILGRSTLPSPTGPCGSRTAAVRPCCHVKAVPEPCGLDMALVRLPCEGRARAVWLECSSGTALVQLPYKGRARAMQLECGCCTKAVQLPYKGYERAV</sequence>
<evidence type="ECO:0008006" key="3">
    <source>
        <dbReference type="Google" id="ProtNLM"/>
    </source>
</evidence>
<dbReference type="Proteomes" id="UP000307440">
    <property type="component" value="Unassembled WGS sequence"/>
</dbReference>
<accession>A0A5C3KP31</accession>
<keyword evidence="2" id="KW-1185">Reference proteome</keyword>